<organism evidence="2 3">
    <name type="scientific">Allocoprobacillus halotolerans</name>
    <dbReference type="NCBI Taxonomy" id="2944914"/>
    <lineage>
        <taxon>Bacteria</taxon>
        <taxon>Bacillati</taxon>
        <taxon>Bacillota</taxon>
        <taxon>Erysipelotrichia</taxon>
        <taxon>Erysipelotrichales</taxon>
        <taxon>Erysipelotrichaceae</taxon>
        <taxon>Allocoprobacillus</taxon>
    </lineage>
</organism>
<name>A0ABY5I1Z9_9FIRM</name>
<dbReference type="InterPro" id="IPR001173">
    <property type="entry name" value="Glyco_trans_2-like"/>
</dbReference>
<sequence length="157" mass="18079">MVMISVIMSVYNDAKYLEKSIQSILNQTFKDFEFIICNDCSTDSSLSIIQEFQKLDSRIKIINNSTNLGLAASLNKCIEISLGQYIARMDSDDISFKNRLEVEYNFLMEHQEYDVVGSKSITINENDEPCKEFSIHSNEVHLLDAIKKLKLFTLLYL</sequence>
<evidence type="ECO:0000259" key="1">
    <source>
        <dbReference type="Pfam" id="PF00535"/>
    </source>
</evidence>
<accession>A0ABY5I1Z9</accession>
<dbReference type="PANTHER" id="PTHR22916:SF69">
    <property type="entry name" value="BIFUNCTIONAL GLYCOSYLTRANSFERASE PGTA"/>
    <property type="match status" value="1"/>
</dbReference>
<proteinExistence type="predicted"/>
<evidence type="ECO:0000313" key="3">
    <source>
        <dbReference type="Proteomes" id="UP001060112"/>
    </source>
</evidence>
<protein>
    <submittedName>
        <fullName evidence="2">Glycosyltransferase</fullName>
    </submittedName>
</protein>
<feature type="domain" description="Glycosyltransferase 2-like" evidence="1">
    <location>
        <begin position="5"/>
        <end position="120"/>
    </location>
</feature>
<dbReference type="RefSeq" id="WP_290138274.1">
    <property type="nucleotide sequence ID" value="NZ_CP101620.1"/>
</dbReference>
<evidence type="ECO:0000313" key="2">
    <source>
        <dbReference type="EMBL" id="UTY38146.1"/>
    </source>
</evidence>
<dbReference type="InterPro" id="IPR029044">
    <property type="entry name" value="Nucleotide-diphossugar_trans"/>
</dbReference>
<keyword evidence="3" id="KW-1185">Reference proteome</keyword>
<dbReference type="Gene3D" id="3.90.550.10">
    <property type="entry name" value="Spore Coat Polysaccharide Biosynthesis Protein SpsA, Chain A"/>
    <property type="match status" value="1"/>
</dbReference>
<dbReference type="SUPFAM" id="SSF53448">
    <property type="entry name" value="Nucleotide-diphospho-sugar transferases"/>
    <property type="match status" value="1"/>
</dbReference>
<dbReference type="CDD" id="cd00761">
    <property type="entry name" value="Glyco_tranf_GTA_type"/>
    <property type="match status" value="1"/>
</dbReference>
<dbReference type="EMBL" id="CP101620">
    <property type="protein sequence ID" value="UTY38146.1"/>
    <property type="molecule type" value="Genomic_DNA"/>
</dbReference>
<reference evidence="2" key="1">
    <citation type="submission" date="2022-07" db="EMBL/GenBank/DDBJ databases">
        <title>Faecal culturing of patients with breast cancer.</title>
        <authorList>
            <person name="Teng N.M.Y."/>
            <person name="Kiu R."/>
            <person name="Evans R."/>
            <person name="Baker D.J."/>
            <person name="Zenner C."/>
            <person name="Robinson S.D."/>
            <person name="Hall L.J."/>
        </authorList>
    </citation>
    <scope>NUCLEOTIDE SEQUENCE</scope>
    <source>
        <strain evidence="2">LH1062</strain>
    </source>
</reference>
<dbReference type="Proteomes" id="UP001060112">
    <property type="component" value="Chromosome"/>
</dbReference>
<dbReference type="Pfam" id="PF00535">
    <property type="entry name" value="Glycos_transf_2"/>
    <property type="match status" value="1"/>
</dbReference>
<dbReference type="PANTHER" id="PTHR22916">
    <property type="entry name" value="GLYCOSYLTRANSFERASE"/>
    <property type="match status" value="1"/>
</dbReference>
<gene>
    <name evidence="2" type="ORF">NMU03_10650</name>
</gene>